<evidence type="ECO:0000256" key="17">
    <source>
        <dbReference type="ARBA" id="ARBA00077849"/>
    </source>
</evidence>
<dbReference type="InterPro" id="IPR049962">
    <property type="entry name" value="THUMP_ThiI"/>
</dbReference>
<dbReference type="PATRIC" id="fig|1286171.3.peg.887"/>
<dbReference type="GO" id="GO:0005524">
    <property type="term" value="F:ATP binding"/>
    <property type="evidence" value="ECO:0007669"/>
    <property type="project" value="UniProtKB-UniRule"/>
</dbReference>
<keyword evidence="22" id="KW-1185">Reference proteome</keyword>
<feature type="binding site" evidence="19">
    <location>
        <begin position="210"/>
        <end position="211"/>
    </location>
    <ligand>
        <name>ATP</name>
        <dbReference type="ChEBI" id="CHEBI:30616"/>
    </ligand>
</feature>
<dbReference type="GO" id="GO:0005829">
    <property type="term" value="C:cytosol"/>
    <property type="evidence" value="ECO:0007669"/>
    <property type="project" value="TreeGrafter"/>
</dbReference>
<evidence type="ECO:0000256" key="5">
    <source>
        <dbReference type="ARBA" id="ARBA00022679"/>
    </source>
</evidence>
<comment type="catalytic activity">
    <reaction evidence="11 19">
        <text>[ThiS sulfur-carrier protein]-C-terminal Gly-Gly-AMP + S-sulfanyl-L-cysteinyl-[cysteine desulfurase] + AH2 = [ThiS sulfur-carrier protein]-C-terminal-Gly-aminoethanethioate + L-cysteinyl-[cysteine desulfurase] + A + AMP + 2 H(+)</text>
        <dbReference type="Rhea" id="RHEA:43340"/>
        <dbReference type="Rhea" id="RHEA-COMP:12157"/>
        <dbReference type="Rhea" id="RHEA-COMP:12158"/>
        <dbReference type="Rhea" id="RHEA-COMP:12910"/>
        <dbReference type="Rhea" id="RHEA-COMP:19908"/>
        <dbReference type="ChEBI" id="CHEBI:13193"/>
        <dbReference type="ChEBI" id="CHEBI:15378"/>
        <dbReference type="ChEBI" id="CHEBI:17499"/>
        <dbReference type="ChEBI" id="CHEBI:29950"/>
        <dbReference type="ChEBI" id="CHEBI:61963"/>
        <dbReference type="ChEBI" id="CHEBI:90618"/>
        <dbReference type="ChEBI" id="CHEBI:232372"/>
        <dbReference type="ChEBI" id="CHEBI:456215"/>
    </reaction>
</comment>
<dbReference type="GO" id="GO:0009228">
    <property type="term" value="P:thiamine biosynthetic process"/>
    <property type="evidence" value="ECO:0007669"/>
    <property type="project" value="UniProtKB-KW"/>
</dbReference>
<evidence type="ECO:0000256" key="16">
    <source>
        <dbReference type="ARBA" id="ARBA00075337"/>
    </source>
</evidence>
<dbReference type="STRING" id="1286171.EAL2_c09370"/>
<dbReference type="HOGENOM" id="CLU_037952_4_0_9"/>
<keyword evidence="7 19" id="KW-0067">ATP-binding</keyword>
<evidence type="ECO:0000256" key="13">
    <source>
        <dbReference type="ARBA" id="ARBA00061472"/>
    </source>
</evidence>
<dbReference type="KEGG" id="eac:EAL2_c09370"/>
<dbReference type="PROSITE" id="PS51165">
    <property type="entry name" value="THUMP"/>
    <property type="match status" value="1"/>
</dbReference>
<feature type="binding site" evidence="19">
    <location>
        <begin position="185"/>
        <end position="186"/>
    </location>
    <ligand>
        <name>ATP</name>
        <dbReference type="ChEBI" id="CHEBI:30616"/>
    </ligand>
</feature>
<comment type="catalytic activity">
    <reaction evidence="10 19">
        <text>[ThiI sulfur-carrier protein]-S-sulfanyl-L-cysteine + a uridine in tRNA + 2 reduced [2Fe-2S]-[ferredoxin] + ATP + H(+) = [ThiI sulfur-carrier protein]-L-cysteine + a 4-thiouridine in tRNA + 2 oxidized [2Fe-2S]-[ferredoxin] + AMP + diphosphate</text>
        <dbReference type="Rhea" id="RHEA:24176"/>
        <dbReference type="Rhea" id="RHEA-COMP:10000"/>
        <dbReference type="Rhea" id="RHEA-COMP:10001"/>
        <dbReference type="Rhea" id="RHEA-COMP:13337"/>
        <dbReference type="Rhea" id="RHEA-COMP:13338"/>
        <dbReference type="Rhea" id="RHEA-COMP:13339"/>
        <dbReference type="Rhea" id="RHEA-COMP:13340"/>
        <dbReference type="ChEBI" id="CHEBI:15378"/>
        <dbReference type="ChEBI" id="CHEBI:29950"/>
        <dbReference type="ChEBI" id="CHEBI:30616"/>
        <dbReference type="ChEBI" id="CHEBI:33019"/>
        <dbReference type="ChEBI" id="CHEBI:33737"/>
        <dbReference type="ChEBI" id="CHEBI:33738"/>
        <dbReference type="ChEBI" id="CHEBI:61963"/>
        <dbReference type="ChEBI" id="CHEBI:65315"/>
        <dbReference type="ChEBI" id="CHEBI:136798"/>
        <dbReference type="ChEBI" id="CHEBI:456215"/>
        <dbReference type="EC" id="2.8.1.4"/>
    </reaction>
</comment>
<dbReference type="Pfam" id="PF22025">
    <property type="entry name" value="ThiI_fer"/>
    <property type="match status" value="1"/>
</dbReference>
<dbReference type="GO" id="GO:0004810">
    <property type="term" value="F:CCA tRNA nucleotidyltransferase activity"/>
    <property type="evidence" value="ECO:0007669"/>
    <property type="project" value="InterPro"/>
</dbReference>
<evidence type="ECO:0000256" key="11">
    <source>
        <dbReference type="ARBA" id="ARBA00052330"/>
    </source>
</evidence>
<dbReference type="CDD" id="cd11716">
    <property type="entry name" value="THUMP_ThiI"/>
    <property type="match status" value="1"/>
</dbReference>
<dbReference type="InterPro" id="IPR014729">
    <property type="entry name" value="Rossmann-like_a/b/a_fold"/>
</dbReference>
<name>W8U5M9_PEPAC</name>
<dbReference type="InterPro" id="IPR003720">
    <property type="entry name" value="tRNA_STrfase"/>
</dbReference>
<evidence type="ECO:0000256" key="14">
    <source>
        <dbReference type="ARBA" id="ARBA00066827"/>
    </source>
</evidence>
<evidence type="ECO:0000256" key="2">
    <source>
        <dbReference type="ARBA" id="ARBA00004948"/>
    </source>
</evidence>
<keyword evidence="3 19" id="KW-0963">Cytoplasm</keyword>
<keyword evidence="9 19" id="KW-0784">Thiamine biosynthesis</keyword>
<dbReference type="CDD" id="cd01712">
    <property type="entry name" value="PPase_ThiI"/>
    <property type="match status" value="1"/>
</dbReference>
<keyword evidence="6 19" id="KW-0547">Nucleotide-binding</keyword>
<dbReference type="InterPro" id="IPR004114">
    <property type="entry name" value="THUMP_dom"/>
</dbReference>
<dbReference type="GO" id="GO:0002937">
    <property type="term" value="P:tRNA 4-thiouridine biosynthesis"/>
    <property type="evidence" value="ECO:0007669"/>
    <property type="project" value="TreeGrafter"/>
</dbReference>
<evidence type="ECO:0000256" key="19">
    <source>
        <dbReference type="HAMAP-Rule" id="MF_00021"/>
    </source>
</evidence>
<dbReference type="GO" id="GO:0000049">
    <property type="term" value="F:tRNA binding"/>
    <property type="evidence" value="ECO:0007669"/>
    <property type="project" value="UniProtKB-UniRule"/>
</dbReference>
<dbReference type="Gene3D" id="3.40.50.620">
    <property type="entry name" value="HUPs"/>
    <property type="match status" value="1"/>
</dbReference>
<evidence type="ECO:0000256" key="7">
    <source>
        <dbReference type="ARBA" id="ARBA00022840"/>
    </source>
</evidence>
<dbReference type="GO" id="GO:0140741">
    <property type="term" value="F:tRNA-uracil-4 sulfurtransferase activity"/>
    <property type="evidence" value="ECO:0007669"/>
    <property type="project" value="UniProtKB-EC"/>
</dbReference>
<proteinExistence type="inferred from homology"/>
<dbReference type="SMART" id="SM00981">
    <property type="entry name" value="THUMP"/>
    <property type="match status" value="1"/>
</dbReference>
<evidence type="ECO:0000256" key="4">
    <source>
        <dbReference type="ARBA" id="ARBA00022555"/>
    </source>
</evidence>
<dbReference type="RefSeq" id="WP_025435249.1">
    <property type="nucleotide sequence ID" value="NZ_CP007452.1"/>
</dbReference>
<dbReference type="Proteomes" id="UP000019591">
    <property type="component" value="Chromosome"/>
</dbReference>
<dbReference type="EMBL" id="CP007452">
    <property type="protein sequence ID" value="AHM56236.1"/>
    <property type="molecule type" value="Genomic_DNA"/>
</dbReference>
<dbReference type="InterPro" id="IPR054173">
    <property type="entry name" value="ThiI_fer"/>
</dbReference>
<feature type="binding site" evidence="19">
    <location>
        <position position="298"/>
    </location>
    <ligand>
        <name>ATP</name>
        <dbReference type="ChEBI" id="CHEBI:30616"/>
    </ligand>
</feature>
<comment type="pathway">
    <text evidence="2 19">Cofactor biosynthesis; thiamine diphosphate biosynthesis.</text>
</comment>
<comment type="similarity">
    <text evidence="13 19">Belongs to the ThiI family.</text>
</comment>
<evidence type="ECO:0000256" key="3">
    <source>
        <dbReference type="ARBA" id="ARBA00022490"/>
    </source>
</evidence>
<dbReference type="FunFam" id="3.40.50.620:FF:000053">
    <property type="entry name" value="Probable tRNA sulfurtransferase"/>
    <property type="match status" value="1"/>
</dbReference>
<evidence type="ECO:0000256" key="15">
    <source>
        <dbReference type="ARBA" id="ARBA00071867"/>
    </source>
</evidence>
<dbReference type="PANTHER" id="PTHR43209">
    <property type="entry name" value="TRNA SULFURTRANSFERASE"/>
    <property type="match status" value="1"/>
</dbReference>
<accession>W8U5M9</accession>
<dbReference type="PANTHER" id="PTHR43209:SF1">
    <property type="entry name" value="TRNA SULFURTRANSFERASE"/>
    <property type="match status" value="1"/>
</dbReference>
<dbReference type="OrthoDB" id="9773948at2"/>
<dbReference type="AlphaFoldDB" id="W8U5M9"/>
<feature type="binding site" evidence="19">
    <location>
        <position position="267"/>
    </location>
    <ligand>
        <name>ATP</name>
        <dbReference type="ChEBI" id="CHEBI:30616"/>
    </ligand>
</feature>
<dbReference type="SUPFAM" id="SSF143437">
    <property type="entry name" value="THUMP domain-like"/>
    <property type="match status" value="1"/>
</dbReference>
<keyword evidence="4 19" id="KW-0820">tRNA-binding</keyword>
<dbReference type="GO" id="GO:0009229">
    <property type="term" value="P:thiamine diphosphate biosynthetic process"/>
    <property type="evidence" value="ECO:0007669"/>
    <property type="project" value="UniProtKB-UniRule"/>
</dbReference>
<dbReference type="NCBIfam" id="TIGR00342">
    <property type="entry name" value="tRNA uracil 4-sulfurtransferase ThiI"/>
    <property type="match status" value="1"/>
</dbReference>
<evidence type="ECO:0000256" key="12">
    <source>
        <dbReference type="ARBA" id="ARBA00058382"/>
    </source>
</evidence>
<evidence type="ECO:0000256" key="18">
    <source>
        <dbReference type="ARBA" id="ARBA00080570"/>
    </source>
</evidence>
<evidence type="ECO:0000256" key="8">
    <source>
        <dbReference type="ARBA" id="ARBA00022884"/>
    </source>
</evidence>
<keyword evidence="5 19" id="KW-0808">Transferase</keyword>
<evidence type="ECO:0000256" key="6">
    <source>
        <dbReference type="ARBA" id="ARBA00022741"/>
    </source>
</evidence>
<evidence type="ECO:0000256" key="1">
    <source>
        <dbReference type="ARBA" id="ARBA00004496"/>
    </source>
</evidence>
<keyword evidence="8 19" id="KW-0694">RNA-binding</keyword>
<feature type="binding site" evidence="19">
    <location>
        <position position="289"/>
    </location>
    <ligand>
        <name>ATP</name>
        <dbReference type="ChEBI" id="CHEBI:30616"/>
    </ligand>
</feature>
<dbReference type="SUPFAM" id="SSF52402">
    <property type="entry name" value="Adenine nucleotide alpha hydrolases-like"/>
    <property type="match status" value="1"/>
</dbReference>
<dbReference type="eggNOG" id="COG0301">
    <property type="taxonomic scope" value="Bacteria"/>
</dbReference>
<comment type="function">
    <text evidence="12 19">Catalyzes the ATP-dependent transfer of a sulfur to tRNA to produce 4-thiouridine in position 8 of tRNAs, which functions as a near-UV photosensor. Also catalyzes the transfer of sulfur to the sulfur carrier protein ThiS, forming ThiS-thiocarboxylate. This is a step in the synthesis of thiazole, in the thiamine biosynthesis pathway. The sulfur is donated as persulfide by IscS.</text>
</comment>
<dbReference type="Pfam" id="PF02926">
    <property type="entry name" value="THUMP"/>
    <property type="match status" value="1"/>
</dbReference>
<dbReference type="EC" id="2.8.1.4" evidence="14 19"/>
<evidence type="ECO:0000313" key="21">
    <source>
        <dbReference type="EMBL" id="AHM56236.1"/>
    </source>
</evidence>
<dbReference type="InterPro" id="IPR050102">
    <property type="entry name" value="tRNA_sulfurtransferase_ThiI"/>
</dbReference>
<evidence type="ECO:0000256" key="10">
    <source>
        <dbReference type="ARBA" id="ARBA00050570"/>
    </source>
</evidence>
<gene>
    <name evidence="19 21" type="primary">thiI</name>
    <name evidence="21" type="ORF">EAL2_c09370</name>
</gene>
<protein>
    <recommendedName>
        <fullName evidence="15 19">Probable tRNA sulfurtransferase</fullName>
        <ecNumber evidence="14 19">2.8.1.4</ecNumber>
    </recommendedName>
    <alternativeName>
        <fullName evidence="16 19">Sulfur carrier protein ThiS sulfurtransferase</fullName>
    </alternativeName>
    <alternativeName>
        <fullName evidence="17 19">Thiamine biosynthesis protein ThiI</fullName>
    </alternativeName>
    <alternativeName>
        <fullName evidence="18 19">tRNA 4-thiouridine synthase</fullName>
    </alternativeName>
</protein>
<comment type="subcellular location">
    <subcellularLocation>
        <location evidence="1 19">Cytoplasm</location>
    </subcellularLocation>
</comment>
<dbReference type="InterPro" id="IPR020536">
    <property type="entry name" value="ThiI_AANH"/>
</dbReference>
<evidence type="ECO:0000313" key="22">
    <source>
        <dbReference type="Proteomes" id="UP000019591"/>
    </source>
</evidence>
<dbReference type="GO" id="GO:0052837">
    <property type="term" value="P:thiazole biosynthetic process"/>
    <property type="evidence" value="ECO:0007669"/>
    <property type="project" value="TreeGrafter"/>
</dbReference>
<sequence length="392" mass="43810">MYNIVIVRYGEIAIKGKNKPVFEKKLLGNIKNALKPLGNINVYRKHGRILIDVEGHDHEAIIEEAKKVFGVFSLSPAIQLEKDFQKLKEKCLELLSEKVEFEDVCTFKVDSKRTDKSFPLKSPEISREIGAYLLKALSDSVGVDVNNPDVKVYAEVREDSYICFTEKVMGFGGMPLGTNGKALVLLSGGIDSPVAAWMIAKRGVEVEAIHYHSYPFTNERSLEKVKDLARILSKYCGPVKFYSVNLLPVQKMINEHCPPEELTIIARRFMMKIAERVARLKGCNALVTGESIGQVASQTINGLEVTDGAVEIPVFRPLIALDKIEIISISEKIGTYETSIIPEEDCCTVFLPKHPVTRPRLDRIEKSESVLPVEELIENAIATMEVEVIGYE</sequence>
<dbReference type="Pfam" id="PF02568">
    <property type="entry name" value="ThiI"/>
    <property type="match status" value="1"/>
</dbReference>
<reference evidence="21 22" key="1">
    <citation type="journal article" date="2014" name="Genome Announc.">
        <title>Complete Genome Sequence of Amino Acid-Utilizing Eubacterium acidaminophilum al-2 (DSM 3953).</title>
        <authorList>
            <person name="Poehlein A."/>
            <person name="Andreesen J.R."/>
            <person name="Daniel R."/>
        </authorList>
    </citation>
    <scope>NUCLEOTIDE SEQUENCE [LARGE SCALE GENOMIC DNA]</scope>
    <source>
        <strain evidence="21 22">DSM 3953</strain>
    </source>
</reference>
<dbReference type="HAMAP" id="MF_00021">
    <property type="entry name" value="ThiI"/>
    <property type="match status" value="1"/>
</dbReference>
<evidence type="ECO:0000256" key="9">
    <source>
        <dbReference type="ARBA" id="ARBA00022977"/>
    </source>
</evidence>
<organism evidence="21 22">
    <name type="scientific">Peptoclostridium acidaminophilum DSM 3953</name>
    <dbReference type="NCBI Taxonomy" id="1286171"/>
    <lineage>
        <taxon>Bacteria</taxon>
        <taxon>Bacillati</taxon>
        <taxon>Bacillota</taxon>
        <taxon>Clostridia</taxon>
        <taxon>Peptostreptococcales</taxon>
        <taxon>Peptoclostridiaceae</taxon>
        <taxon>Peptoclostridium</taxon>
    </lineage>
</organism>
<dbReference type="Gene3D" id="3.30.2130.30">
    <property type="match status" value="1"/>
</dbReference>
<evidence type="ECO:0000259" key="20">
    <source>
        <dbReference type="PROSITE" id="PS51165"/>
    </source>
</evidence>
<feature type="domain" description="THUMP" evidence="20">
    <location>
        <begin position="59"/>
        <end position="167"/>
    </location>
</feature>
<dbReference type="UniPathway" id="UPA00060"/>
<dbReference type="InterPro" id="IPR049961">
    <property type="entry name" value="ThiI_N"/>
</dbReference>